<evidence type="ECO:0000313" key="9">
    <source>
        <dbReference type="Proteomes" id="UP001046870"/>
    </source>
</evidence>
<dbReference type="Proteomes" id="UP001046870">
    <property type="component" value="Chromosome 24"/>
</dbReference>
<dbReference type="Pfam" id="PF00386">
    <property type="entry name" value="C1q"/>
    <property type="match status" value="1"/>
</dbReference>
<proteinExistence type="predicted"/>
<dbReference type="AlphaFoldDB" id="A0A9D3PAX6"/>
<keyword evidence="3" id="KW-0272">Extracellular matrix</keyword>
<evidence type="ECO:0000256" key="1">
    <source>
        <dbReference type="ARBA" id="ARBA00004498"/>
    </source>
</evidence>
<dbReference type="EMBL" id="JAFDVH010000024">
    <property type="protein sequence ID" value="KAG7455114.1"/>
    <property type="molecule type" value="Genomic_DNA"/>
</dbReference>
<dbReference type="SMART" id="SM00110">
    <property type="entry name" value="C1Q"/>
    <property type="match status" value="1"/>
</dbReference>
<name>A0A9D3PAX6_MEGAT</name>
<dbReference type="SUPFAM" id="SSF49842">
    <property type="entry name" value="TNF-like"/>
    <property type="match status" value="1"/>
</dbReference>
<feature type="compositionally biased region" description="Polar residues" evidence="5">
    <location>
        <begin position="247"/>
        <end position="257"/>
    </location>
</feature>
<accession>A0A9D3PAX6</accession>
<dbReference type="InterPro" id="IPR008983">
    <property type="entry name" value="Tumour_necrosis_fac-like_dom"/>
</dbReference>
<dbReference type="PRINTS" id="PR00007">
    <property type="entry name" value="COMPLEMNTC1Q"/>
</dbReference>
<dbReference type="PANTHER" id="PTHR15427">
    <property type="entry name" value="EMILIN ELASTIN MICROFIBRIL INTERFACE-LOCATED PROTEIN ELASTIN MICROFIBRIL INTERFACER"/>
    <property type="match status" value="1"/>
</dbReference>
<evidence type="ECO:0000256" key="2">
    <source>
        <dbReference type="ARBA" id="ARBA00022525"/>
    </source>
</evidence>
<keyword evidence="2" id="KW-0964">Secreted</keyword>
<dbReference type="PANTHER" id="PTHR15427:SF50">
    <property type="entry name" value="COMPLEMENT C1Q TUMOR NECROSIS FACTOR-RELATED PROTEIN 2-LIKE"/>
    <property type="match status" value="1"/>
</dbReference>
<dbReference type="Gene3D" id="1.20.5.340">
    <property type="match status" value="1"/>
</dbReference>
<sequence length="290" mass="31402">MRSTVVLLVLLGCCLTGAQLQDEVGEITEQTLQPDIWTELKELRDMVVEQRVKLQSVEARLKTSESRVAQLKTENEALREMVAKQTGELGATKTELGAVEARLKTSENQVEELKREIADRPKVAFSAVLTDAGNVGPFNTDITLVYTKVLTNIGDHYSPATGIFTAPVRGVYYFRFTAFGFGSGLRIGSMLYKNGQRIVYVSDYQGSGEQDDYSSNAAVIQLESSPGPYDGPTLQPGSLDTWGLDRSPSQTGQSLVPSPQEAPHRLCPFRTTGPDGAGEGSHLASSLVAA</sequence>
<evidence type="ECO:0000256" key="6">
    <source>
        <dbReference type="SAM" id="SignalP"/>
    </source>
</evidence>
<keyword evidence="6" id="KW-0732">Signal</keyword>
<evidence type="ECO:0000259" key="7">
    <source>
        <dbReference type="PROSITE" id="PS50871"/>
    </source>
</evidence>
<keyword evidence="4" id="KW-0175">Coiled coil</keyword>
<comment type="caution">
    <text evidence="8">The sequence shown here is derived from an EMBL/GenBank/DDBJ whole genome shotgun (WGS) entry which is preliminary data.</text>
</comment>
<feature type="domain" description="C1q" evidence="7">
    <location>
        <begin position="118"/>
        <end position="262"/>
    </location>
</feature>
<comment type="subcellular location">
    <subcellularLocation>
        <location evidence="1">Secreted</location>
        <location evidence="1">Extracellular space</location>
        <location evidence="1">Extracellular matrix</location>
    </subcellularLocation>
</comment>
<dbReference type="InterPro" id="IPR001073">
    <property type="entry name" value="C1q_dom"/>
</dbReference>
<protein>
    <recommendedName>
        <fullName evidence="7">C1q domain-containing protein</fullName>
    </recommendedName>
</protein>
<feature type="chain" id="PRO_5039524054" description="C1q domain-containing protein" evidence="6">
    <location>
        <begin position="21"/>
        <end position="290"/>
    </location>
</feature>
<evidence type="ECO:0000256" key="5">
    <source>
        <dbReference type="SAM" id="MobiDB-lite"/>
    </source>
</evidence>
<evidence type="ECO:0000256" key="4">
    <source>
        <dbReference type="SAM" id="Coils"/>
    </source>
</evidence>
<gene>
    <name evidence="8" type="ORF">MATL_G00252950</name>
</gene>
<dbReference type="InterPro" id="IPR050392">
    <property type="entry name" value="Collagen/C1q_domain"/>
</dbReference>
<feature type="signal peptide" evidence="6">
    <location>
        <begin position="1"/>
        <end position="20"/>
    </location>
</feature>
<dbReference type="PROSITE" id="PS50871">
    <property type="entry name" value="C1Q"/>
    <property type="match status" value="1"/>
</dbReference>
<organism evidence="8 9">
    <name type="scientific">Megalops atlanticus</name>
    <name type="common">Tarpon</name>
    <name type="synonym">Clupea gigantea</name>
    <dbReference type="NCBI Taxonomy" id="7932"/>
    <lineage>
        <taxon>Eukaryota</taxon>
        <taxon>Metazoa</taxon>
        <taxon>Chordata</taxon>
        <taxon>Craniata</taxon>
        <taxon>Vertebrata</taxon>
        <taxon>Euteleostomi</taxon>
        <taxon>Actinopterygii</taxon>
        <taxon>Neopterygii</taxon>
        <taxon>Teleostei</taxon>
        <taxon>Elopiformes</taxon>
        <taxon>Megalopidae</taxon>
        <taxon>Megalops</taxon>
    </lineage>
</organism>
<dbReference type="Gene3D" id="2.60.120.40">
    <property type="match status" value="1"/>
</dbReference>
<feature type="coiled-coil region" evidence="4">
    <location>
        <begin position="40"/>
        <end position="116"/>
    </location>
</feature>
<evidence type="ECO:0000256" key="3">
    <source>
        <dbReference type="ARBA" id="ARBA00022530"/>
    </source>
</evidence>
<keyword evidence="9" id="KW-1185">Reference proteome</keyword>
<evidence type="ECO:0000313" key="8">
    <source>
        <dbReference type="EMBL" id="KAG7455114.1"/>
    </source>
</evidence>
<reference evidence="8" key="1">
    <citation type="submission" date="2021-01" db="EMBL/GenBank/DDBJ databases">
        <authorList>
            <person name="Zahm M."/>
            <person name="Roques C."/>
            <person name="Cabau C."/>
            <person name="Klopp C."/>
            <person name="Donnadieu C."/>
            <person name="Jouanno E."/>
            <person name="Lampietro C."/>
            <person name="Louis A."/>
            <person name="Herpin A."/>
            <person name="Echchiki A."/>
            <person name="Berthelot C."/>
            <person name="Parey E."/>
            <person name="Roest-Crollius H."/>
            <person name="Braasch I."/>
            <person name="Postlethwait J."/>
            <person name="Bobe J."/>
            <person name="Montfort J."/>
            <person name="Bouchez O."/>
            <person name="Begum T."/>
            <person name="Mejri S."/>
            <person name="Adams A."/>
            <person name="Chen W.-J."/>
            <person name="Guiguen Y."/>
        </authorList>
    </citation>
    <scope>NUCLEOTIDE SEQUENCE</scope>
    <source>
        <strain evidence="8">YG-15Mar2019-1</strain>
        <tissue evidence="8">Brain</tissue>
    </source>
</reference>
<feature type="region of interest" description="Disordered" evidence="5">
    <location>
        <begin position="222"/>
        <end position="290"/>
    </location>
</feature>
<dbReference type="OrthoDB" id="6154955at2759"/>